<organism evidence="7">
    <name type="scientific">Calcidiscus leptoporus</name>
    <dbReference type="NCBI Taxonomy" id="127549"/>
    <lineage>
        <taxon>Eukaryota</taxon>
        <taxon>Haptista</taxon>
        <taxon>Haptophyta</taxon>
        <taxon>Prymnesiophyceae</taxon>
        <taxon>Coccolithales</taxon>
        <taxon>Calcidiscaceae</taxon>
        <taxon>Calcidiscus</taxon>
    </lineage>
</organism>
<sequence length="281" mass="30213">MTERELLIAAQHPFIVQMHAAFQSEACLHFVLDYVPGGDLQGRLIAEGALDLERCRLYTVEVSLALGFLHDRQGAIYRDLKPDNVLIDGAGHVLLADFGLSKVAETSSTFCGTAEYMAPEVIKSLPHDKTIDWWGVGVLLYELLFGSSPFAHDNHLVVQRNILKQPIAVDEACDADASALMLALLVRDPAARLGAGASGTADVLAAPFFGALDVDTVIARGYTPAWVPPADGVATRESQEFDEDGVKLEPIPLDEGELDGEEGSAECADFDDFAFTPRGAS</sequence>
<dbReference type="Gene3D" id="3.30.200.20">
    <property type="entry name" value="Phosphorylase Kinase, domain 1"/>
    <property type="match status" value="1"/>
</dbReference>
<dbReference type="Pfam" id="PF00069">
    <property type="entry name" value="Pkinase"/>
    <property type="match status" value="1"/>
</dbReference>
<dbReference type="PANTHER" id="PTHR24351">
    <property type="entry name" value="RIBOSOMAL PROTEIN S6 KINASE"/>
    <property type="match status" value="1"/>
</dbReference>
<evidence type="ECO:0000256" key="3">
    <source>
        <dbReference type="ARBA" id="ARBA00022741"/>
    </source>
</evidence>
<dbReference type="CDD" id="cd05123">
    <property type="entry name" value="STKc_AGC"/>
    <property type="match status" value="1"/>
</dbReference>
<evidence type="ECO:0000313" key="7">
    <source>
        <dbReference type="EMBL" id="CAD8536792.1"/>
    </source>
</evidence>
<dbReference type="EMBL" id="HBER01024084">
    <property type="protein sequence ID" value="CAD8536792.1"/>
    <property type="molecule type" value="Transcribed_RNA"/>
</dbReference>
<keyword evidence="1" id="KW-0723">Serine/threonine-protein kinase</keyword>
<proteinExistence type="predicted"/>
<reference evidence="7" key="1">
    <citation type="submission" date="2021-01" db="EMBL/GenBank/DDBJ databases">
        <authorList>
            <person name="Corre E."/>
            <person name="Pelletier E."/>
            <person name="Niang G."/>
            <person name="Scheremetjew M."/>
            <person name="Finn R."/>
            <person name="Kale V."/>
            <person name="Holt S."/>
            <person name="Cochrane G."/>
            <person name="Meng A."/>
            <person name="Brown T."/>
            <person name="Cohen L."/>
        </authorList>
    </citation>
    <scope>NUCLEOTIDE SEQUENCE</scope>
    <source>
        <strain evidence="7">RCC1130</strain>
    </source>
</reference>
<name>A0A7S0IZQ9_9EUKA</name>
<evidence type="ECO:0000256" key="1">
    <source>
        <dbReference type="ARBA" id="ARBA00022527"/>
    </source>
</evidence>
<gene>
    <name evidence="7" type="ORF">CLEP1334_LOCUS12074</name>
</gene>
<dbReference type="InterPro" id="IPR000719">
    <property type="entry name" value="Prot_kinase_dom"/>
</dbReference>
<dbReference type="PROSITE" id="PS50011">
    <property type="entry name" value="PROTEIN_KINASE_DOM"/>
    <property type="match status" value="1"/>
</dbReference>
<dbReference type="Gene3D" id="1.10.510.10">
    <property type="entry name" value="Transferase(Phosphotransferase) domain 1"/>
    <property type="match status" value="1"/>
</dbReference>
<protein>
    <recommendedName>
        <fullName evidence="6">Protein kinase domain-containing protein</fullName>
    </recommendedName>
</protein>
<evidence type="ECO:0000259" key="6">
    <source>
        <dbReference type="PROSITE" id="PS50011"/>
    </source>
</evidence>
<keyword evidence="2" id="KW-0808">Transferase</keyword>
<keyword evidence="5" id="KW-0067">ATP-binding</keyword>
<evidence type="ECO:0000256" key="2">
    <source>
        <dbReference type="ARBA" id="ARBA00022679"/>
    </source>
</evidence>
<keyword evidence="4" id="KW-0418">Kinase</keyword>
<dbReference type="InterPro" id="IPR011009">
    <property type="entry name" value="Kinase-like_dom_sf"/>
</dbReference>
<dbReference type="InterPro" id="IPR045270">
    <property type="entry name" value="STKc_AGC"/>
</dbReference>
<dbReference type="SMART" id="SM00220">
    <property type="entry name" value="S_TKc"/>
    <property type="match status" value="1"/>
</dbReference>
<keyword evidence="3" id="KW-0547">Nucleotide-binding</keyword>
<dbReference type="GO" id="GO:0005524">
    <property type="term" value="F:ATP binding"/>
    <property type="evidence" value="ECO:0007669"/>
    <property type="project" value="UniProtKB-KW"/>
</dbReference>
<accession>A0A7S0IZQ9</accession>
<dbReference type="AlphaFoldDB" id="A0A7S0IZQ9"/>
<evidence type="ECO:0000256" key="5">
    <source>
        <dbReference type="ARBA" id="ARBA00022840"/>
    </source>
</evidence>
<dbReference type="SUPFAM" id="SSF56112">
    <property type="entry name" value="Protein kinase-like (PK-like)"/>
    <property type="match status" value="1"/>
</dbReference>
<evidence type="ECO:0000256" key="4">
    <source>
        <dbReference type="ARBA" id="ARBA00022777"/>
    </source>
</evidence>
<dbReference type="GO" id="GO:0004674">
    <property type="term" value="F:protein serine/threonine kinase activity"/>
    <property type="evidence" value="ECO:0007669"/>
    <property type="project" value="UniProtKB-KW"/>
</dbReference>
<feature type="domain" description="Protein kinase" evidence="6">
    <location>
        <begin position="1"/>
        <end position="209"/>
    </location>
</feature>